<organism evidence="2 4">
    <name type="scientific">Legionella feeleii</name>
    <dbReference type="NCBI Taxonomy" id="453"/>
    <lineage>
        <taxon>Bacteria</taxon>
        <taxon>Pseudomonadati</taxon>
        <taxon>Pseudomonadota</taxon>
        <taxon>Gammaproteobacteria</taxon>
        <taxon>Legionellales</taxon>
        <taxon>Legionellaceae</taxon>
        <taxon>Legionella</taxon>
    </lineage>
</organism>
<dbReference type="EMBL" id="UGNY01000002">
    <property type="protein sequence ID" value="STX88264.1"/>
    <property type="molecule type" value="Genomic_DNA"/>
</dbReference>
<sequence length="177" mass="21028">MTELPVDIINHILHFCDTKSLLCISHLSRYFNKLSNHFMKWLKLCFQEPECRALIDAAMLKNDLLNNNIDAKSLYQAIQKNDVNELKRILFLNARREFVLYVPFYEGSIPDFFPRSAYNKRTLYLTEDEARKNTPNAAKVKHWLKVKSEVEKDKFEELYKSKKIESKNNKSLMPIFY</sequence>
<dbReference type="AlphaFoldDB" id="A0A378KN31"/>
<dbReference type="SMART" id="SM00256">
    <property type="entry name" value="FBOX"/>
    <property type="match status" value="1"/>
</dbReference>
<name>A0A378KN31_9GAMM</name>
<dbReference type="PROSITE" id="PS50181">
    <property type="entry name" value="FBOX"/>
    <property type="match status" value="1"/>
</dbReference>
<evidence type="ECO:0000313" key="3">
    <source>
        <dbReference type="EMBL" id="STX88289.1"/>
    </source>
</evidence>
<dbReference type="Gene3D" id="1.20.1280.50">
    <property type="match status" value="1"/>
</dbReference>
<proteinExistence type="predicted"/>
<feature type="domain" description="F-box" evidence="1">
    <location>
        <begin position="1"/>
        <end position="44"/>
    </location>
</feature>
<evidence type="ECO:0000259" key="1">
    <source>
        <dbReference type="PROSITE" id="PS50181"/>
    </source>
</evidence>
<dbReference type="EMBL" id="UGNY01000002">
    <property type="protein sequence ID" value="STX88289.1"/>
    <property type="molecule type" value="Genomic_DNA"/>
</dbReference>
<dbReference type="Pfam" id="PF00646">
    <property type="entry name" value="F-box"/>
    <property type="match status" value="1"/>
</dbReference>
<reference evidence="2 4" key="1">
    <citation type="submission" date="2018-06" db="EMBL/GenBank/DDBJ databases">
        <authorList>
            <consortium name="Pathogen Informatics"/>
            <person name="Doyle S."/>
        </authorList>
    </citation>
    <scope>NUCLEOTIDE SEQUENCE [LARGE SCALE GENOMIC DNA]</scope>
    <source>
        <strain evidence="2 4">NCTC11978</strain>
    </source>
</reference>
<dbReference type="InterPro" id="IPR001810">
    <property type="entry name" value="F-box_dom"/>
</dbReference>
<protein>
    <recommendedName>
        <fullName evidence="1">F-box domain-containing protein</fullName>
    </recommendedName>
</protein>
<accession>A0A378KN31</accession>
<dbReference type="Proteomes" id="UP000254033">
    <property type="component" value="Unassembled WGS sequence"/>
</dbReference>
<dbReference type="SUPFAM" id="SSF81383">
    <property type="entry name" value="F-box domain"/>
    <property type="match status" value="1"/>
</dbReference>
<evidence type="ECO:0000313" key="2">
    <source>
        <dbReference type="EMBL" id="STX88264.1"/>
    </source>
</evidence>
<gene>
    <name evidence="2" type="ORF">NCTC11978_03281</name>
    <name evidence="3" type="ORF">NCTC11978_03306</name>
</gene>
<dbReference type="InterPro" id="IPR036047">
    <property type="entry name" value="F-box-like_dom_sf"/>
</dbReference>
<evidence type="ECO:0000313" key="4">
    <source>
        <dbReference type="Proteomes" id="UP000254033"/>
    </source>
</evidence>